<dbReference type="InterPro" id="IPR005119">
    <property type="entry name" value="LysR_subst-bd"/>
</dbReference>
<dbReference type="GO" id="GO:0003677">
    <property type="term" value="F:DNA binding"/>
    <property type="evidence" value="ECO:0007669"/>
    <property type="project" value="UniProtKB-KW"/>
</dbReference>
<dbReference type="PANTHER" id="PTHR30346:SF0">
    <property type="entry name" value="HCA OPERON TRANSCRIPTIONAL ACTIVATOR HCAR"/>
    <property type="match status" value="1"/>
</dbReference>
<dbReference type="Gene3D" id="3.40.190.10">
    <property type="entry name" value="Periplasmic binding protein-like II"/>
    <property type="match status" value="2"/>
</dbReference>
<keyword evidence="3 6" id="KW-0238">DNA-binding</keyword>
<keyword evidence="7" id="KW-1185">Reference proteome</keyword>
<accession>A0ABR6N1N1</accession>
<comment type="similarity">
    <text evidence="1">Belongs to the LysR transcriptional regulatory family.</text>
</comment>
<gene>
    <name evidence="6" type="ORF">FHS97_000581</name>
</gene>
<comment type="caution">
    <text evidence="6">The sequence shown here is derived from an EMBL/GenBank/DDBJ whole genome shotgun (WGS) entry which is preliminary data.</text>
</comment>
<keyword evidence="4" id="KW-0804">Transcription</keyword>
<evidence type="ECO:0000313" key="7">
    <source>
        <dbReference type="Proteomes" id="UP000560131"/>
    </source>
</evidence>
<evidence type="ECO:0000256" key="1">
    <source>
        <dbReference type="ARBA" id="ARBA00009437"/>
    </source>
</evidence>
<dbReference type="Proteomes" id="UP000560131">
    <property type="component" value="Unassembled WGS sequence"/>
</dbReference>
<dbReference type="PANTHER" id="PTHR30346">
    <property type="entry name" value="TRANSCRIPTIONAL DUAL REGULATOR HCAR-RELATED"/>
    <property type="match status" value="1"/>
</dbReference>
<reference evidence="6 7" key="1">
    <citation type="submission" date="2020-08" db="EMBL/GenBank/DDBJ databases">
        <title>Genomic Encyclopedia of Type Strains, Phase IV (KMG-IV): sequencing the most valuable type-strain genomes for metagenomic binning, comparative biology and taxonomic classification.</title>
        <authorList>
            <person name="Goeker M."/>
        </authorList>
    </citation>
    <scope>NUCLEOTIDE SEQUENCE [LARGE SCALE GENOMIC DNA]</scope>
    <source>
        <strain evidence="6 7">DSM 101535</strain>
    </source>
</reference>
<protein>
    <submittedName>
        <fullName evidence="6">DNA-binding transcriptional LysR family regulator</fullName>
    </submittedName>
</protein>
<dbReference type="EMBL" id="JACIJN010000002">
    <property type="protein sequence ID" value="MBB5724673.1"/>
    <property type="molecule type" value="Genomic_DNA"/>
</dbReference>
<keyword evidence="2" id="KW-0805">Transcription regulation</keyword>
<sequence length="113" mass="12436">MAAETFLVREGGAGPNLRDQIVRRLVERGYTPRLRRSDVGRDTLLHMVEAEEGITLTSGAASFLPIPGVIFRQIVDESEQIQFHAVWSPHNRNAALKNLLDLANAMGSAESNP</sequence>
<evidence type="ECO:0000256" key="2">
    <source>
        <dbReference type="ARBA" id="ARBA00023015"/>
    </source>
</evidence>
<name>A0ABR6N1N1_9SPHN</name>
<proteinExistence type="inferred from homology"/>
<feature type="domain" description="LysR substrate-binding" evidence="5">
    <location>
        <begin position="2"/>
        <end position="103"/>
    </location>
</feature>
<dbReference type="SUPFAM" id="SSF53850">
    <property type="entry name" value="Periplasmic binding protein-like II"/>
    <property type="match status" value="1"/>
</dbReference>
<evidence type="ECO:0000313" key="6">
    <source>
        <dbReference type="EMBL" id="MBB5724673.1"/>
    </source>
</evidence>
<evidence type="ECO:0000256" key="4">
    <source>
        <dbReference type="ARBA" id="ARBA00023163"/>
    </source>
</evidence>
<evidence type="ECO:0000256" key="3">
    <source>
        <dbReference type="ARBA" id="ARBA00023125"/>
    </source>
</evidence>
<organism evidence="6 7">
    <name type="scientific">Sphingomonas endophytica</name>
    <dbReference type="NCBI Taxonomy" id="869719"/>
    <lineage>
        <taxon>Bacteria</taxon>
        <taxon>Pseudomonadati</taxon>
        <taxon>Pseudomonadota</taxon>
        <taxon>Alphaproteobacteria</taxon>
        <taxon>Sphingomonadales</taxon>
        <taxon>Sphingomonadaceae</taxon>
        <taxon>Sphingomonas</taxon>
    </lineage>
</organism>
<dbReference type="Pfam" id="PF03466">
    <property type="entry name" value="LysR_substrate"/>
    <property type="match status" value="1"/>
</dbReference>
<evidence type="ECO:0000259" key="5">
    <source>
        <dbReference type="Pfam" id="PF03466"/>
    </source>
</evidence>